<dbReference type="NCBIfam" id="TIGR00608">
    <property type="entry name" value="radc"/>
    <property type="match status" value="1"/>
</dbReference>
<comment type="caution">
    <text evidence="8">The sequence shown here is derived from an EMBL/GenBank/DDBJ whole genome shotgun (WGS) entry which is preliminary data.</text>
</comment>
<evidence type="ECO:0000256" key="2">
    <source>
        <dbReference type="ARBA" id="ARBA00022723"/>
    </source>
</evidence>
<dbReference type="InterPro" id="IPR020891">
    <property type="entry name" value="UPF0758_CS"/>
</dbReference>
<name>A0A6M1SJI0_9BACT</name>
<dbReference type="PANTHER" id="PTHR30471">
    <property type="entry name" value="DNA REPAIR PROTEIN RADC"/>
    <property type="match status" value="1"/>
</dbReference>
<accession>A0A6M1SJI0</accession>
<dbReference type="AlphaFoldDB" id="A0A6M1SJI0"/>
<dbReference type="Gene3D" id="3.40.140.10">
    <property type="entry name" value="Cytidine Deaminase, domain 2"/>
    <property type="match status" value="1"/>
</dbReference>
<evidence type="ECO:0000256" key="1">
    <source>
        <dbReference type="ARBA" id="ARBA00022670"/>
    </source>
</evidence>
<dbReference type="RefSeq" id="WP_165138256.1">
    <property type="nucleotide sequence ID" value="NZ_JAALLT010000001.1"/>
</dbReference>
<reference evidence="8 9" key="1">
    <citation type="submission" date="2020-02" db="EMBL/GenBank/DDBJ databases">
        <title>Balneolaceae bacterium YR4-1, complete genome.</title>
        <authorList>
            <person name="Li Y."/>
            <person name="Wu S."/>
        </authorList>
    </citation>
    <scope>NUCLEOTIDE SEQUENCE [LARGE SCALE GENOMIC DNA]</scope>
    <source>
        <strain evidence="8 9">YR4-1</strain>
    </source>
</reference>
<dbReference type="InterPro" id="IPR037518">
    <property type="entry name" value="MPN"/>
</dbReference>
<dbReference type="InterPro" id="IPR046778">
    <property type="entry name" value="UPF0758_N"/>
</dbReference>
<dbReference type="PROSITE" id="PS50249">
    <property type="entry name" value="MPN"/>
    <property type="match status" value="1"/>
</dbReference>
<dbReference type="SUPFAM" id="SSF47781">
    <property type="entry name" value="RuvA domain 2-like"/>
    <property type="match status" value="1"/>
</dbReference>
<dbReference type="EMBL" id="JAALLT010000001">
    <property type="protein sequence ID" value="NGP75179.1"/>
    <property type="molecule type" value="Genomic_DNA"/>
</dbReference>
<evidence type="ECO:0000256" key="3">
    <source>
        <dbReference type="ARBA" id="ARBA00022801"/>
    </source>
</evidence>
<dbReference type="Pfam" id="PF04002">
    <property type="entry name" value="RadC"/>
    <property type="match status" value="1"/>
</dbReference>
<keyword evidence="1" id="KW-0645">Protease</keyword>
<evidence type="ECO:0000256" key="4">
    <source>
        <dbReference type="ARBA" id="ARBA00022833"/>
    </source>
</evidence>
<comment type="similarity">
    <text evidence="6">Belongs to the UPF0758 family.</text>
</comment>
<protein>
    <submittedName>
        <fullName evidence="8">JAB domain-containing protein</fullName>
    </submittedName>
</protein>
<dbReference type="Pfam" id="PF20582">
    <property type="entry name" value="UPF0758_N"/>
    <property type="match status" value="1"/>
</dbReference>
<keyword evidence="9" id="KW-1185">Reference proteome</keyword>
<keyword evidence="5" id="KW-0482">Metalloprotease</keyword>
<dbReference type="Proteomes" id="UP000473278">
    <property type="component" value="Unassembled WGS sequence"/>
</dbReference>
<evidence type="ECO:0000256" key="5">
    <source>
        <dbReference type="ARBA" id="ARBA00023049"/>
    </source>
</evidence>
<gene>
    <name evidence="8" type="ORF">G3570_00930</name>
</gene>
<dbReference type="GO" id="GO:0008237">
    <property type="term" value="F:metallopeptidase activity"/>
    <property type="evidence" value="ECO:0007669"/>
    <property type="project" value="UniProtKB-KW"/>
</dbReference>
<dbReference type="InterPro" id="IPR010994">
    <property type="entry name" value="RuvA_2-like"/>
</dbReference>
<proteinExistence type="inferred from homology"/>
<dbReference type="PANTHER" id="PTHR30471:SF3">
    <property type="entry name" value="UPF0758 PROTEIN YEES-RELATED"/>
    <property type="match status" value="1"/>
</dbReference>
<dbReference type="GO" id="GO:0046872">
    <property type="term" value="F:metal ion binding"/>
    <property type="evidence" value="ECO:0007669"/>
    <property type="project" value="UniProtKB-KW"/>
</dbReference>
<evidence type="ECO:0000313" key="9">
    <source>
        <dbReference type="Proteomes" id="UP000473278"/>
    </source>
</evidence>
<dbReference type="InterPro" id="IPR025657">
    <property type="entry name" value="RadC_JAB"/>
</dbReference>
<keyword evidence="3" id="KW-0378">Hydrolase</keyword>
<dbReference type="NCBIfam" id="NF000642">
    <property type="entry name" value="PRK00024.1"/>
    <property type="match status" value="1"/>
</dbReference>
<evidence type="ECO:0000256" key="6">
    <source>
        <dbReference type="RuleBase" id="RU003797"/>
    </source>
</evidence>
<feature type="domain" description="MPN" evidence="7">
    <location>
        <begin position="118"/>
        <end position="240"/>
    </location>
</feature>
<evidence type="ECO:0000259" key="7">
    <source>
        <dbReference type="PROSITE" id="PS50249"/>
    </source>
</evidence>
<dbReference type="PROSITE" id="PS01302">
    <property type="entry name" value="UPF0758"/>
    <property type="match status" value="1"/>
</dbReference>
<dbReference type="GO" id="GO:0006508">
    <property type="term" value="P:proteolysis"/>
    <property type="evidence" value="ECO:0007669"/>
    <property type="project" value="UniProtKB-KW"/>
</dbReference>
<evidence type="ECO:0000313" key="8">
    <source>
        <dbReference type="EMBL" id="NGP75179.1"/>
    </source>
</evidence>
<dbReference type="CDD" id="cd08071">
    <property type="entry name" value="MPN_DUF2466"/>
    <property type="match status" value="1"/>
</dbReference>
<keyword evidence="4" id="KW-0862">Zinc</keyword>
<keyword evidence="2" id="KW-0479">Metal-binding</keyword>
<organism evidence="8 9">
    <name type="scientific">Halalkalibaculum roseum</name>
    <dbReference type="NCBI Taxonomy" id="2709311"/>
    <lineage>
        <taxon>Bacteria</taxon>
        <taxon>Pseudomonadati</taxon>
        <taxon>Balneolota</taxon>
        <taxon>Balneolia</taxon>
        <taxon>Balneolales</taxon>
        <taxon>Balneolaceae</taxon>
        <taxon>Halalkalibaculum</taxon>
    </lineage>
</organism>
<sequence>MSDPEQETFEAHDYLKRTVKEMSPDQQPREKLMNYGGESLSDAELLAILLRTGSPEMNVIQTSQAMLDHFGGLRNLARRNWQELKIVPGIAKVKALTLEAVFELSRRIQVAGLGERIQITCPEDAVAYFGPKLRDLTKEVFIVAFLNNAKVVTGFKKISFGGSTSTIVDPAEVIKQAVMNEAYSVLLLHNHPSGQTAASKADIQLTKRLVDAGKLLGIPVDDHLIIAGDGYTSFKEKALM</sequence>
<dbReference type="InterPro" id="IPR001405">
    <property type="entry name" value="UPF0758"/>
</dbReference>